<reference evidence="2 3" key="1">
    <citation type="submission" date="2017-02" db="EMBL/GenBank/DDBJ databases">
        <authorList>
            <person name="Peterson S.W."/>
        </authorList>
    </citation>
    <scope>NUCLEOTIDE SEQUENCE [LARGE SCALE GENOMIC DNA]</scope>
    <source>
        <strain evidence="2 3">DSM 45154</strain>
    </source>
</reference>
<dbReference type="RefSeq" id="WP_078761215.1">
    <property type="nucleotide sequence ID" value="NZ_FUWS01000004.1"/>
</dbReference>
<dbReference type="AlphaFoldDB" id="A0A1T4PM36"/>
<dbReference type="OrthoDB" id="3430637at2"/>
<evidence type="ECO:0000313" key="2">
    <source>
        <dbReference type="EMBL" id="SJZ92326.1"/>
    </source>
</evidence>
<dbReference type="EMBL" id="FUWS01000004">
    <property type="protein sequence ID" value="SJZ92326.1"/>
    <property type="molecule type" value="Genomic_DNA"/>
</dbReference>
<organism evidence="2 3">
    <name type="scientific">Marinactinospora thermotolerans DSM 45154</name>
    <dbReference type="NCBI Taxonomy" id="1122192"/>
    <lineage>
        <taxon>Bacteria</taxon>
        <taxon>Bacillati</taxon>
        <taxon>Actinomycetota</taxon>
        <taxon>Actinomycetes</taxon>
        <taxon>Streptosporangiales</taxon>
        <taxon>Nocardiopsidaceae</taxon>
        <taxon>Marinactinospora</taxon>
    </lineage>
</organism>
<name>A0A1T4PM36_9ACTN</name>
<feature type="chain" id="PRO_5012256236" evidence="1">
    <location>
        <begin position="29"/>
        <end position="61"/>
    </location>
</feature>
<evidence type="ECO:0000313" key="3">
    <source>
        <dbReference type="Proteomes" id="UP000190637"/>
    </source>
</evidence>
<gene>
    <name evidence="2" type="ORF">SAMN02745673_01875</name>
</gene>
<accession>A0A1T4PM36</accession>
<dbReference type="Proteomes" id="UP000190637">
    <property type="component" value="Unassembled WGS sequence"/>
</dbReference>
<keyword evidence="3" id="KW-1185">Reference proteome</keyword>
<evidence type="ECO:0000256" key="1">
    <source>
        <dbReference type="SAM" id="SignalP"/>
    </source>
</evidence>
<proteinExistence type="predicted"/>
<keyword evidence="1" id="KW-0732">Signal</keyword>
<sequence length="61" mass="6520">MKKTLSRILFAGVVAPTLALGAPAVAMADTFYGSSWSYAGPYGAGYSSVYSSTWGWGGWYW</sequence>
<feature type="signal peptide" evidence="1">
    <location>
        <begin position="1"/>
        <end position="28"/>
    </location>
</feature>
<protein>
    <submittedName>
        <fullName evidence="2">Uncharacterized protein</fullName>
    </submittedName>
</protein>